<dbReference type="EMBL" id="NBXE01000019">
    <property type="protein sequence ID" value="RFA27360.1"/>
    <property type="molecule type" value="Genomic_DNA"/>
</dbReference>
<protein>
    <submittedName>
        <fullName evidence="2">Uncharacterized protein</fullName>
    </submittedName>
</protein>
<feature type="transmembrane region" description="Helical" evidence="1">
    <location>
        <begin position="42"/>
        <end position="61"/>
    </location>
</feature>
<name>A0A3E0WCA4_9MICO</name>
<reference evidence="2 3" key="1">
    <citation type="submission" date="2017-04" db="EMBL/GenBank/DDBJ databases">
        <title>Comparative genome analysis of Subtercola boreus.</title>
        <authorList>
            <person name="Cho Y.-J."/>
            <person name="Cho A."/>
            <person name="Kim O.-S."/>
            <person name="Lee J.-I."/>
        </authorList>
    </citation>
    <scope>NUCLEOTIDE SEQUENCE [LARGE SCALE GENOMIC DNA]</scope>
    <source>
        <strain evidence="2 3">P28004</strain>
    </source>
</reference>
<dbReference type="AlphaFoldDB" id="A0A3E0WCA4"/>
<evidence type="ECO:0000313" key="3">
    <source>
        <dbReference type="Proteomes" id="UP000257080"/>
    </source>
</evidence>
<dbReference type="Proteomes" id="UP000257080">
    <property type="component" value="Unassembled WGS sequence"/>
</dbReference>
<sequence>MLPLALGGAAFVISLVLAFVEGADARASDLGIATLPVIEPRLWWVALLGYLLTPIVVIVASGLDRLWQRAGLRDRRFTPRPLYSTVLTWLVRVGFVLALWHIVNLAAAISDFWSNR</sequence>
<keyword evidence="1" id="KW-1133">Transmembrane helix</keyword>
<feature type="transmembrane region" description="Helical" evidence="1">
    <location>
        <begin position="82"/>
        <end position="103"/>
    </location>
</feature>
<organism evidence="2 3">
    <name type="scientific">Subtercola boreus</name>
    <dbReference type="NCBI Taxonomy" id="120213"/>
    <lineage>
        <taxon>Bacteria</taxon>
        <taxon>Bacillati</taxon>
        <taxon>Actinomycetota</taxon>
        <taxon>Actinomycetes</taxon>
        <taxon>Micrococcales</taxon>
        <taxon>Microbacteriaceae</taxon>
        <taxon>Subtercola</taxon>
    </lineage>
</organism>
<keyword evidence="1" id="KW-0472">Membrane</keyword>
<accession>A0A3E0WCA4</accession>
<evidence type="ECO:0000256" key="1">
    <source>
        <dbReference type="SAM" id="Phobius"/>
    </source>
</evidence>
<gene>
    <name evidence="2" type="ORF">B7R25_06305</name>
</gene>
<proteinExistence type="predicted"/>
<keyword evidence="1" id="KW-0812">Transmembrane</keyword>
<comment type="caution">
    <text evidence="2">The sequence shown here is derived from an EMBL/GenBank/DDBJ whole genome shotgun (WGS) entry which is preliminary data.</text>
</comment>
<evidence type="ECO:0000313" key="2">
    <source>
        <dbReference type="EMBL" id="RFA27360.1"/>
    </source>
</evidence>